<dbReference type="HOGENOM" id="CLU_091233_5_2_0"/>
<name>A0A0S6WB71_VECG1</name>
<dbReference type="STRING" id="1499967.U27_01741"/>
<evidence type="ECO:0000256" key="2">
    <source>
        <dbReference type="ARBA" id="ARBA00023125"/>
    </source>
</evidence>
<dbReference type="Pfam" id="PF01037">
    <property type="entry name" value="AsnC_trans_reg"/>
    <property type="match status" value="1"/>
</dbReference>
<sequence>MAAEKKEIDEIDRKIILDLQEDARRPYKDIAAKLAISEGTVKNRVTRLLQRGVLKLEARVDPFALPHKIPAIVGVNLKDRNHDEIMRQIEKIPEVTGVWNASGHFDLFFEIMVDSLDELNEILFKKDLKAIGGISYTETFIILSSTTKYFKLS</sequence>
<organism evidence="5">
    <name type="scientific">Vecturithrix granuli</name>
    <dbReference type="NCBI Taxonomy" id="1499967"/>
    <lineage>
        <taxon>Bacteria</taxon>
        <taxon>Candidatus Moduliflexota</taxon>
        <taxon>Candidatus Vecturitrichia</taxon>
        <taxon>Candidatus Vecturitrichales</taxon>
        <taxon>Candidatus Vecturitrichaceae</taxon>
        <taxon>Candidatus Vecturithrix</taxon>
    </lineage>
</organism>
<dbReference type="InterPro" id="IPR019887">
    <property type="entry name" value="Tscrpt_reg_AsnC/Lrp_C"/>
</dbReference>
<keyword evidence="2" id="KW-0238">DNA-binding</keyword>
<dbReference type="PANTHER" id="PTHR30154">
    <property type="entry name" value="LEUCINE-RESPONSIVE REGULATORY PROTEIN"/>
    <property type="match status" value="1"/>
</dbReference>
<dbReference type="PANTHER" id="PTHR30154:SF34">
    <property type="entry name" value="TRANSCRIPTIONAL REGULATOR AZLB"/>
    <property type="match status" value="1"/>
</dbReference>
<evidence type="ECO:0000313" key="5">
    <source>
        <dbReference type="EMBL" id="GAK54910.1"/>
    </source>
</evidence>
<dbReference type="InterPro" id="IPR036390">
    <property type="entry name" value="WH_DNA-bd_sf"/>
</dbReference>
<reference evidence="5" key="1">
    <citation type="journal article" date="2015" name="PeerJ">
        <title>First genomic representation of candidate bacterial phylum KSB3 points to enhanced environmental sensing as a trigger of wastewater bulking.</title>
        <authorList>
            <person name="Sekiguchi Y."/>
            <person name="Ohashi A."/>
            <person name="Parks D.H."/>
            <person name="Yamauchi T."/>
            <person name="Tyson G.W."/>
            <person name="Hugenholtz P."/>
        </authorList>
    </citation>
    <scope>NUCLEOTIDE SEQUENCE [LARGE SCALE GENOMIC DNA]</scope>
</reference>
<feature type="domain" description="HTH asnC-type" evidence="4">
    <location>
        <begin position="8"/>
        <end position="76"/>
    </location>
</feature>
<dbReference type="PROSITE" id="PS00519">
    <property type="entry name" value="HTH_ASNC_1"/>
    <property type="match status" value="1"/>
</dbReference>
<evidence type="ECO:0000256" key="3">
    <source>
        <dbReference type="ARBA" id="ARBA00023163"/>
    </source>
</evidence>
<evidence type="ECO:0000259" key="4">
    <source>
        <dbReference type="PROSITE" id="PS50956"/>
    </source>
</evidence>
<dbReference type="SMART" id="SM00344">
    <property type="entry name" value="HTH_ASNC"/>
    <property type="match status" value="1"/>
</dbReference>
<dbReference type="eggNOG" id="COG1522">
    <property type="taxonomic scope" value="Bacteria"/>
</dbReference>
<evidence type="ECO:0000313" key="6">
    <source>
        <dbReference type="Proteomes" id="UP000030661"/>
    </source>
</evidence>
<dbReference type="Gene3D" id="1.10.10.10">
    <property type="entry name" value="Winged helix-like DNA-binding domain superfamily/Winged helix DNA-binding domain"/>
    <property type="match status" value="1"/>
</dbReference>
<dbReference type="GO" id="GO:0043200">
    <property type="term" value="P:response to amino acid"/>
    <property type="evidence" value="ECO:0007669"/>
    <property type="project" value="TreeGrafter"/>
</dbReference>
<keyword evidence="3" id="KW-0804">Transcription</keyword>
<dbReference type="Proteomes" id="UP000030661">
    <property type="component" value="Unassembled WGS sequence"/>
</dbReference>
<keyword evidence="6" id="KW-1185">Reference proteome</keyword>
<dbReference type="GO" id="GO:0043565">
    <property type="term" value="F:sequence-specific DNA binding"/>
    <property type="evidence" value="ECO:0007669"/>
    <property type="project" value="InterPro"/>
</dbReference>
<dbReference type="InterPro" id="IPR000485">
    <property type="entry name" value="AsnC-type_HTH_dom"/>
</dbReference>
<proteinExistence type="predicted"/>
<dbReference type="EMBL" id="DF820463">
    <property type="protein sequence ID" value="GAK54910.1"/>
    <property type="molecule type" value="Genomic_DNA"/>
</dbReference>
<dbReference type="AlphaFoldDB" id="A0A0S6WB71"/>
<dbReference type="SUPFAM" id="SSF54909">
    <property type="entry name" value="Dimeric alpha+beta barrel"/>
    <property type="match status" value="1"/>
</dbReference>
<dbReference type="SUPFAM" id="SSF46785">
    <property type="entry name" value="Winged helix' DNA-binding domain"/>
    <property type="match status" value="1"/>
</dbReference>
<dbReference type="InterPro" id="IPR036388">
    <property type="entry name" value="WH-like_DNA-bd_sf"/>
</dbReference>
<dbReference type="InterPro" id="IPR011008">
    <property type="entry name" value="Dimeric_a/b-barrel"/>
</dbReference>
<dbReference type="PROSITE" id="PS50956">
    <property type="entry name" value="HTH_ASNC_2"/>
    <property type="match status" value="1"/>
</dbReference>
<gene>
    <name evidence="5" type="ORF">U27_01741</name>
</gene>
<protein>
    <submittedName>
        <fullName evidence="5">Transcriptional regulator, AsnC family</fullName>
    </submittedName>
</protein>
<keyword evidence="1" id="KW-0805">Transcription regulation</keyword>
<evidence type="ECO:0000256" key="1">
    <source>
        <dbReference type="ARBA" id="ARBA00023015"/>
    </source>
</evidence>
<dbReference type="InterPro" id="IPR019888">
    <property type="entry name" value="Tscrpt_reg_AsnC-like"/>
</dbReference>
<dbReference type="Gene3D" id="3.30.70.920">
    <property type="match status" value="1"/>
</dbReference>
<accession>A0A0S6WB71</accession>
<dbReference type="PRINTS" id="PR00033">
    <property type="entry name" value="HTHASNC"/>
</dbReference>
<dbReference type="InterPro" id="IPR019885">
    <property type="entry name" value="Tscrpt_reg_HTH_AsnC-type_CS"/>
</dbReference>
<dbReference type="Pfam" id="PF13404">
    <property type="entry name" value="HTH_AsnC-type"/>
    <property type="match status" value="1"/>
</dbReference>
<dbReference type="GO" id="GO:0005829">
    <property type="term" value="C:cytosol"/>
    <property type="evidence" value="ECO:0007669"/>
    <property type="project" value="TreeGrafter"/>
</dbReference>